<feature type="domain" description="Lysine-specific metallo-endopeptidase" evidence="1">
    <location>
        <begin position="66"/>
        <end position="185"/>
    </location>
</feature>
<gene>
    <name evidence="2" type="ORF">RDB_LOCUS100901</name>
    <name evidence="3" type="ORF">RDB_LOCUS176326</name>
</gene>
<evidence type="ECO:0000313" key="2">
    <source>
        <dbReference type="EMBL" id="CAE6505460.1"/>
    </source>
</evidence>
<dbReference type="Proteomes" id="UP000663850">
    <property type="component" value="Unassembled WGS sequence"/>
</dbReference>
<comment type="caution">
    <text evidence="2">The sequence shown here is derived from an EMBL/GenBank/DDBJ whole genome shotgun (WGS) entry which is preliminary data.</text>
</comment>
<dbReference type="EMBL" id="CAJMWZ010005382">
    <property type="protein sequence ID" value="CAE6505460.1"/>
    <property type="molecule type" value="Genomic_DNA"/>
</dbReference>
<dbReference type="EMBL" id="CAJNJQ010006311">
    <property type="protein sequence ID" value="CAE7226399.1"/>
    <property type="molecule type" value="Genomic_DNA"/>
</dbReference>
<evidence type="ECO:0000313" key="4">
    <source>
        <dbReference type="Proteomes" id="UP000663850"/>
    </source>
</evidence>
<dbReference type="Pfam" id="PF14521">
    <property type="entry name" value="Aspzincin_M35"/>
    <property type="match status" value="1"/>
</dbReference>
<dbReference type="Proteomes" id="UP000663827">
    <property type="component" value="Unassembled WGS sequence"/>
</dbReference>
<dbReference type="InterPro" id="IPR024079">
    <property type="entry name" value="MetalloPept_cat_dom_sf"/>
</dbReference>
<accession>A0A8H3D1C6</accession>
<protein>
    <recommendedName>
        <fullName evidence="1">Lysine-specific metallo-endopeptidase domain-containing protein</fullName>
    </recommendedName>
</protein>
<reference evidence="2" key="1">
    <citation type="submission" date="2021-01" db="EMBL/GenBank/DDBJ databases">
        <authorList>
            <person name="Kaushik A."/>
        </authorList>
    </citation>
    <scope>NUCLEOTIDE SEQUENCE</scope>
    <source>
        <strain evidence="3">AG5</strain>
        <strain evidence="2">Type strain: AG8-Rh-89/</strain>
    </source>
</reference>
<dbReference type="GO" id="GO:0004222">
    <property type="term" value="F:metalloendopeptidase activity"/>
    <property type="evidence" value="ECO:0007669"/>
    <property type="project" value="InterPro"/>
</dbReference>
<dbReference type="Gene3D" id="3.40.390.10">
    <property type="entry name" value="Collagenase (Catalytic Domain)"/>
    <property type="match status" value="1"/>
</dbReference>
<evidence type="ECO:0000313" key="3">
    <source>
        <dbReference type="EMBL" id="CAE7226399.1"/>
    </source>
</evidence>
<name>A0A8H3D1C6_9AGAM</name>
<proteinExistence type="predicted"/>
<dbReference type="InterPro" id="IPR029463">
    <property type="entry name" value="Lys_MEP"/>
</dbReference>
<dbReference type="SUPFAM" id="SSF55486">
    <property type="entry name" value="Metalloproteases ('zincins'), catalytic domain"/>
    <property type="match status" value="1"/>
</dbReference>
<organism evidence="2 4">
    <name type="scientific">Rhizoctonia solani</name>
    <dbReference type="NCBI Taxonomy" id="456999"/>
    <lineage>
        <taxon>Eukaryota</taxon>
        <taxon>Fungi</taxon>
        <taxon>Dikarya</taxon>
        <taxon>Basidiomycota</taxon>
        <taxon>Agaricomycotina</taxon>
        <taxon>Agaricomycetes</taxon>
        <taxon>Cantharellales</taxon>
        <taxon>Ceratobasidiaceae</taxon>
        <taxon>Rhizoctonia</taxon>
    </lineage>
</organism>
<evidence type="ECO:0000259" key="1">
    <source>
        <dbReference type="Pfam" id="PF14521"/>
    </source>
</evidence>
<dbReference type="AlphaFoldDB" id="A0A8H3D1C6"/>
<sequence length="185" mass="20963">MILKLEANSRHSEKPVSLENMIVHTGISSLTRRINHVGCTPNQKIEIDRVVLLAQSYARSSYDHLESNPTGSALYTRWFGKFDQDAYKVILERFKRLSELPTTWRYGCTCSRSGILFWPDAQSPRKIEICPSFWSATGVEPKVIALIREGTRFGPEFGTSNKVLGRFNCELLAKTKPKKAVNNAE</sequence>